<dbReference type="PANTHER" id="PTHR11941">
    <property type="entry name" value="ENOYL-COA HYDRATASE-RELATED"/>
    <property type="match status" value="1"/>
</dbReference>
<dbReference type="Gene3D" id="3.90.226.10">
    <property type="entry name" value="2-enoyl-CoA Hydratase, Chain A, domain 1"/>
    <property type="match status" value="1"/>
</dbReference>
<dbReference type="PROSITE" id="PS00166">
    <property type="entry name" value="ENOYL_COA_HYDRATASE"/>
    <property type="match status" value="1"/>
</dbReference>
<proteinExistence type="inferred from homology"/>
<dbReference type="Pfam" id="PF00378">
    <property type="entry name" value="ECH_1"/>
    <property type="match status" value="1"/>
</dbReference>
<evidence type="ECO:0008006" key="6">
    <source>
        <dbReference type="Google" id="ProtNLM"/>
    </source>
</evidence>
<dbReference type="InterPro" id="IPR001753">
    <property type="entry name" value="Enoyl-CoA_hydra/iso"/>
</dbReference>
<dbReference type="PANTHER" id="PTHR11941:SF54">
    <property type="entry name" value="ENOYL-COA HYDRATASE, MITOCHONDRIAL"/>
    <property type="match status" value="1"/>
</dbReference>
<protein>
    <recommendedName>
        <fullName evidence="6">Enoyl-CoA hydratase</fullName>
    </recommendedName>
</protein>
<comment type="similarity">
    <text evidence="1 3">Belongs to the enoyl-CoA hydratase/isomerase family.</text>
</comment>
<name>A0A2W5SHT5_CERSP</name>
<dbReference type="InterPro" id="IPR029045">
    <property type="entry name" value="ClpP/crotonase-like_dom_sf"/>
</dbReference>
<gene>
    <name evidence="4" type="ORF">DI533_01180</name>
</gene>
<reference evidence="4 5" key="1">
    <citation type="submission" date="2017-08" db="EMBL/GenBank/DDBJ databases">
        <title>Infants hospitalized years apart are colonized by the same room-sourced microbial strains.</title>
        <authorList>
            <person name="Brooks B."/>
            <person name="Olm M.R."/>
            <person name="Firek B.A."/>
            <person name="Baker R."/>
            <person name="Thomas B.C."/>
            <person name="Morowitz M.J."/>
            <person name="Banfield J.F."/>
        </authorList>
    </citation>
    <scope>NUCLEOTIDE SEQUENCE [LARGE SCALE GENOMIC DNA]</scope>
    <source>
        <strain evidence="4">S2_003_000_R2_11</strain>
    </source>
</reference>
<accession>A0A2W5SHT5</accession>
<dbReference type="GO" id="GO:0016829">
    <property type="term" value="F:lyase activity"/>
    <property type="evidence" value="ECO:0007669"/>
    <property type="project" value="UniProtKB-KW"/>
</dbReference>
<keyword evidence="2" id="KW-0456">Lyase</keyword>
<dbReference type="EMBL" id="QFQS01000001">
    <property type="protein sequence ID" value="PZQ99334.1"/>
    <property type="molecule type" value="Genomic_DNA"/>
</dbReference>
<dbReference type="InterPro" id="IPR018376">
    <property type="entry name" value="Enoyl-CoA_hyd/isom_CS"/>
</dbReference>
<evidence type="ECO:0000256" key="1">
    <source>
        <dbReference type="ARBA" id="ARBA00005254"/>
    </source>
</evidence>
<evidence type="ECO:0000256" key="3">
    <source>
        <dbReference type="RuleBase" id="RU003707"/>
    </source>
</evidence>
<dbReference type="FunFam" id="3.90.226.10:FF:000009">
    <property type="entry name" value="Carnitinyl-CoA dehydratase"/>
    <property type="match status" value="1"/>
</dbReference>
<dbReference type="CDD" id="cd06558">
    <property type="entry name" value="crotonase-like"/>
    <property type="match status" value="1"/>
</dbReference>
<evidence type="ECO:0000313" key="4">
    <source>
        <dbReference type="EMBL" id="PZQ99334.1"/>
    </source>
</evidence>
<evidence type="ECO:0000313" key="5">
    <source>
        <dbReference type="Proteomes" id="UP000248975"/>
    </source>
</evidence>
<organism evidence="4 5">
    <name type="scientific">Cereibacter sphaeroides</name>
    <name type="common">Rhodobacter sphaeroides</name>
    <dbReference type="NCBI Taxonomy" id="1063"/>
    <lineage>
        <taxon>Bacteria</taxon>
        <taxon>Pseudomonadati</taxon>
        <taxon>Pseudomonadota</taxon>
        <taxon>Alphaproteobacteria</taxon>
        <taxon>Rhodobacterales</taxon>
        <taxon>Paracoccaceae</taxon>
        <taxon>Cereibacter</taxon>
    </lineage>
</organism>
<dbReference type="GO" id="GO:0006635">
    <property type="term" value="P:fatty acid beta-oxidation"/>
    <property type="evidence" value="ECO:0007669"/>
    <property type="project" value="TreeGrafter"/>
</dbReference>
<dbReference type="Proteomes" id="UP000248975">
    <property type="component" value="Unassembled WGS sequence"/>
</dbReference>
<dbReference type="AlphaFoldDB" id="A0A2W5SHT5"/>
<comment type="caution">
    <text evidence="4">The sequence shown here is derived from an EMBL/GenBank/DDBJ whole genome shotgun (WGS) entry which is preliminary data.</text>
</comment>
<sequence length="274" mass="29286">MVGGKMDQRQFVRLDRLEHGIALLTLNNPPLNLNTLTTLDQLLAACREIAEDTSVRVVVVTGSGDRAFCAGSDISEFAEVRADVVPRKLARENEAFTSLEELPVPVIAALNGVTLGGGGEIALACDIRIMDETARIGFPEVKLGVFPGSGGVFRLPRVVGSALALELLYTGELIPAQEAHRIGLVNRLTPKGKALDVALEMAKTLSERPALALSLIKAGVRDAARQDTAEATRRTLADSHRVFTGPDVEEGIAAFFEKRAPVFTAPRAPGKDKN</sequence>
<dbReference type="SUPFAM" id="SSF52096">
    <property type="entry name" value="ClpP/crotonase"/>
    <property type="match status" value="1"/>
</dbReference>
<evidence type="ECO:0000256" key="2">
    <source>
        <dbReference type="ARBA" id="ARBA00023239"/>
    </source>
</evidence>